<feature type="coiled-coil region" evidence="1">
    <location>
        <begin position="19"/>
        <end position="53"/>
    </location>
</feature>
<sequence>MSLTLISVPVGTAAVGESSNNISSLLTKLEQTVNKLEDQNKFLEEENAMLKKKMPIWKRNYPAPPQPLLQKAEPEPVLIHLKVAKAQRLKKAANIELMLAIL</sequence>
<proteinExistence type="predicted"/>
<reference evidence="2" key="1">
    <citation type="submission" date="2020-07" db="EMBL/GenBank/DDBJ databases">
        <authorList>
            <person name="Lin J."/>
        </authorList>
    </citation>
    <scope>NUCLEOTIDE SEQUENCE</scope>
</reference>
<accession>A0A6V7NW55</accession>
<gene>
    <name evidence="2" type="ORF">CB5_LOCUS6030</name>
</gene>
<keyword evidence="1" id="KW-0175">Coiled coil</keyword>
<dbReference type="AlphaFoldDB" id="A0A6V7NW55"/>
<evidence type="ECO:0000256" key="1">
    <source>
        <dbReference type="SAM" id="Coils"/>
    </source>
</evidence>
<organism evidence="2">
    <name type="scientific">Ananas comosus var. bracteatus</name>
    <name type="common">red pineapple</name>
    <dbReference type="NCBI Taxonomy" id="296719"/>
    <lineage>
        <taxon>Eukaryota</taxon>
        <taxon>Viridiplantae</taxon>
        <taxon>Streptophyta</taxon>
        <taxon>Embryophyta</taxon>
        <taxon>Tracheophyta</taxon>
        <taxon>Spermatophyta</taxon>
        <taxon>Magnoliopsida</taxon>
        <taxon>Liliopsida</taxon>
        <taxon>Poales</taxon>
        <taxon>Bromeliaceae</taxon>
        <taxon>Bromelioideae</taxon>
        <taxon>Ananas</taxon>
    </lineage>
</organism>
<evidence type="ECO:0000313" key="2">
    <source>
        <dbReference type="EMBL" id="CAD1822819.1"/>
    </source>
</evidence>
<name>A0A6V7NW55_ANACO</name>
<protein>
    <submittedName>
        <fullName evidence="2">Uncharacterized protein</fullName>
    </submittedName>
</protein>
<dbReference type="EMBL" id="LR862142">
    <property type="protein sequence ID" value="CAD1822819.1"/>
    <property type="molecule type" value="Genomic_DNA"/>
</dbReference>